<dbReference type="InterPro" id="IPR018162">
    <property type="entry name" value="Ala-tRNA-ligase_IIc_anticod-bd"/>
</dbReference>
<comment type="catalytic activity">
    <reaction evidence="12">
        <text>tRNA(Ala) + L-alanine + ATP = L-alanyl-tRNA(Ala) + AMP + diphosphate</text>
        <dbReference type="Rhea" id="RHEA:12540"/>
        <dbReference type="Rhea" id="RHEA-COMP:9657"/>
        <dbReference type="Rhea" id="RHEA-COMP:9923"/>
        <dbReference type="ChEBI" id="CHEBI:30616"/>
        <dbReference type="ChEBI" id="CHEBI:33019"/>
        <dbReference type="ChEBI" id="CHEBI:57972"/>
        <dbReference type="ChEBI" id="CHEBI:78442"/>
        <dbReference type="ChEBI" id="CHEBI:78497"/>
        <dbReference type="ChEBI" id="CHEBI:456215"/>
        <dbReference type="EC" id="6.1.1.7"/>
    </reaction>
</comment>
<keyword evidence="6" id="KW-0547">Nucleotide-binding</keyword>
<dbReference type="EC" id="6.1.1.7" evidence="2"/>
<dbReference type="GO" id="GO:0002161">
    <property type="term" value="F:aminoacyl-tRNA deacylase activity"/>
    <property type="evidence" value="ECO:0007669"/>
    <property type="project" value="TreeGrafter"/>
</dbReference>
<dbReference type="SUPFAM" id="SSF55681">
    <property type="entry name" value="Class II aaRS and biotin synthetases"/>
    <property type="match status" value="1"/>
</dbReference>
<dbReference type="SUPFAM" id="SSF101353">
    <property type="entry name" value="Putative anticodon-binding domain of alanyl-tRNA synthetase (AlaRS)"/>
    <property type="match status" value="1"/>
</dbReference>
<reference evidence="15" key="1">
    <citation type="submission" date="2016-11" db="UniProtKB">
        <authorList>
            <consortium name="WormBaseParasite"/>
        </authorList>
    </citation>
    <scope>IDENTIFICATION</scope>
</reference>
<dbReference type="InterPro" id="IPR002318">
    <property type="entry name" value="Ala-tRNA-lgiase_IIc"/>
</dbReference>
<dbReference type="InterPro" id="IPR018164">
    <property type="entry name" value="Ala-tRNA-synth_IIc_N"/>
</dbReference>
<evidence type="ECO:0000313" key="15">
    <source>
        <dbReference type="WBParaSite" id="BXY_1719700.1"/>
    </source>
</evidence>
<feature type="domain" description="Alanyl-transfer RNA synthetases family profile" evidence="13">
    <location>
        <begin position="17"/>
        <end position="447"/>
    </location>
</feature>
<organism evidence="14 15">
    <name type="scientific">Bursaphelenchus xylophilus</name>
    <name type="common">Pinewood nematode worm</name>
    <name type="synonym">Aphelenchoides xylophilus</name>
    <dbReference type="NCBI Taxonomy" id="6326"/>
    <lineage>
        <taxon>Eukaryota</taxon>
        <taxon>Metazoa</taxon>
        <taxon>Ecdysozoa</taxon>
        <taxon>Nematoda</taxon>
        <taxon>Chromadorea</taxon>
        <taxon>Rhabditida</taxon>
        <taxon>Tylenchina</taxon>
        <taxon>Tylenchomorpha</taxon>
        <taxon>Aphelenchoidea</taxon>
        <taxon>Aphelenchoididae</taxon>
        <taxon>Bursaphelenchus</taxon>
    </lineage>
</organism>
<evidence type="ECO:0000256" key="7">
    <source>
        <dbReference type="ARBA" id="ARBA00022833"/>
    </source>
</evidence>
<evidence type="ECO:0000256" key="11">
    <source>
        <dbReference type="ARBA" id="ARBA00023146"/>
    </source>
</evidence>
<keyword evidence="4" id="KW-0436">Ligase</keyword>
<keyword evidence="3" id="KW-0820">tRNA-binding</keyword>
<dbReference type="FunFam" id="3.30.930.10:FF:000011">
    <property type="entry name" value="Alanine--tRNA ligase, cytoplasmic"/>
    <property type="match status" value="1"/>
</dbReference>
<evidence type="ECO:0000256" key="12">
    <source>
        <dbReference type="ARBA" id="ARBA00048300"/>
    </source>
</evidence>
<dbReference type="eggNOG" id="KOG0188">
    <property type="taxonomic scope" value="Eukaryota"/>
</dbReference>
<dbReference type="Proteomes" id="UP000095284">
    <property type="component" value="Unplaced"/>
</dbReference>
<accession>A0A1I7SVW7</accession>
<evidence type="ECO:0000259" key="13">
    <source>
        <dbReference type="PROSITE" id="PS50860"/>
    </source>
</evidence>
<dbReference type="InterPro" id="IPR050058">
    <property type="entry name" value="Ala-tRNA_ligase"/>
</dbReference>
<keyword evidence="9" id="KW-0694">RNA-binding</keyword>
<dbReference type="GO" id="GO:0000049">
    <property type="term" value="F:tRNA binding"/>
    <property type="evidence" value="ECO:0007669"/>
    <property type="project" value="UniProtKB-KW"/>
</dbReference>
<dbReference type="InterPro" id="IPR045864">
    <property type="entry name" value="aa-tRNA-synth_II/BPL/LPL"/>
</dbReference>
<dbReference type="GO" id="GO:0005524">
    <property type="term" value="F:ATP binding"/>
    <property type="evidence" value="ECO:0007669"/>
    <property type="project" value="UniProtKB-KW"/>
</dbReference>
<evidence type="ECO:0000313" key="14">
    <source>
        <dbReference type="Proteomes" id="UP000095284"/>
    </source>
</evidence>
<dbReference type="GO" id="GO:0006419">
    <property type="term" value="P:alanyl-tRNA aminoacylation"/>
    <property type="evidence" value="ECO:0007669"/>
    <property type="project" value="InterPro"/>
</dbReference>
<evidence type="ECO:0000256" key="10">
    <source>
        <dbReference type="ARBA" id="ARBA00022917"/>
    </source>
</evidence>
<evidence type="ECO:0000256" key="6">
    <source>
        <dbReference type="ARBA" id="ARBA00022741"/>
    </source>
</evidence>
<evidence type="ECO:0000256" key="8">
    <source>
        <dbReference type="ARBA" id="ARBA00022840"/>
    </source>
</evidence>
<dbReference type="PANTHER" id="PTHR11777">
    <property type="entry name" value="ALANYL-TRNA SYNTHETASE"/>
    <property type="match status" value="1"/>
</dbReference>
<protein>
    <recommendedName>
        <fullName evidence="2">alanine--tRNA ligase</fullName>
        <ecNumber evidence="2">6.1.1.7</ecNumber>
    </recommendedName>
</protein>
<dbReference type="WBParaSite" id="BXY_1719700.1">
    <property type="protein sequence ID" value="BXY_1719700.1"/>
    <property type="gene ID" value="BXY_1719700"/>
</dbReference>
<keyword evidence="8" id="KW-0067">ATP-binding</keyword>
<keyword evidence="7" id="KW-0862">Zinc</keyword>
<comment type="similarity">
    <text evidence="1">Belongs to the class-II aminoacyl-tRNA synthetase family.</text>
</comment>
<keyword evidence="5" id="KW-0479">Metal-binding</keyword>
<evidence type="ECO:0000256" key="2">
    <source>
        <dbReference type="ARBA" id="ARBA00013168"/>
    </source>
</evidence>
<evidence type="ECO:0000256" key="3">
    <source>
        <dbReference type="ARBA" id="ARBA00022555"/>
    </source>
</evidence>
<dbReference type="Pfam" id="PF01411">
    <property type="entry name" value="tRNA-synt_2c"/>
    <property type="match status" value="1"/>
</dbReference>
<proteinExistence type="inferred from homology"/>
<dbReference type="PANTHER" id="PTHR11777:SF9">
    <property type="entry name" value="ALANINE--TRNA LIGASE, CYTOPLASMIC"/>
    <property type="match status" value="1"/>
</dbReference>
<keyword evidence="11" id="KW-0030">Aminoacyl-tRNA synthetase</keyword>
<dbReference type="AlphaFoldDB" id="A0A1I7SVW7"/>
<evidence type="ECO:0000256" key="5">
    <source>
        <dbReference type="ARBA" id="ARBA00022723"/>
    </source>
</evidence>
<dbReference type="GO" id="GO:0046872">
    <property type="term" value="F:metal ion binding"/>
    <property type="evidence" value="ECO:0007669"/>
    <property type="project" value="UniProtKB-KW"/>
</dbReference>
<dbReference type="GO" id="GO:0004813">
    <property type="term" value="F:alanine-tRNA ligase activity"/>
    <property type="evidence" value="ECO:0007669"/>
    <property type="project" value="UniProtKB-EC"/>
</dbReference>
<sequence length="460" mass="52769">MLWVNVLSTGRRLSSSFSGNEVKQEFFKFFAQKGHKIVPSGPVIADDPSLAFTNAGMNQFKPILLGQVEPIYKRVANSQKCIRTGGKHNDLEDVGRDMHHQTFFEMLGNWSFGDYYNKEACEYAWEFLTEIMMIPPHRIYVSYFAGDRRLGLRPDKECLEIWKGLGVKDINLVPAGYDSNFWEMADRGPCGPCTEIHVDRKNRKGQGHLVNVDGSDVIELWNLVFMQFNRTGEAVFDPLPRRNIDCGMGFERLVSVVQGVGSNYQTDVFLPLLNKIEELSEVKPTSDEIQIAYRIVADHLRSVSIALSGGANIYNSRFHSLRVMVRHLVSFSREVLKMDAHLMELVEYSLEFLSPTFPELYDSETRKYITSTIQKQLKTQQKQGRKAEIAFHDLAAGLKEGEALSVGKQLYLWVNYGCTPELAQRFADRRRIELEKGVEEVWENYKRTGQMPWTKRAQRN</sequence>
<dbReference type="PROSITE" id="PS50860">
    <property type="entry name" value="AA_TRNA_LIGASE_II_ALA"/>
    <property type="match status" value="1"/>
</dbReference>
<evidence type="ECO:0000256" key="4">
    <source>
        <dbReference type="ARBA" id="ARBA00022598"/>
    </source>
</evidence>
<dbReference type="Gene3D" id="3.30.930.10">
    <property type="entry name" value="Bira Bifunctional Protein, Domain 2"/>
    <property type="match status" value="1"/>
</dbReference>
<evidence type="ECO:0000256" key="9">
    <source>
        <dbReference type="ARBA" id="ARBA00022884"/>
    </source>
</evidence>
<name>A0A1I7SVW7_BURXY</name>
<dbReference type="InterPro" id="IPR018165">
    <property type="entry name" value="Ala-tRNA-synth_IIc_core"/>
</dbReference>
<dbReference type="PRINTS" id="PR00980">
    <property type="entry name" value="TRNASYNTHALA"/>
</dbReference>
<dbReference type="GO" id="GO:0005737">
    <property type="term" value="C:cytoplasm"/>
    <property type="evidence" value="ECO:0007669"/>
    <property type="project" value="InterPro"/>
</dbReference>
<keyword evidence="10" id="KW-0648">Protein biosynthesis</keyword>
<dbReference type="CDD" id="cd00673">
    <property type="entry name" value="AlaRS_core"/>
    <property type="match status" value="1"/>
</dbReference>
<evidence type="ECO:0000256" key="1">
    <source>
        <dbReference type="ARBA" id="ARBA00008226"/>
    </source>
</evidence>